<keyword evidence="2" id="KW-1185">Reference proteome</keyword>
<accession>A0A6G1K9K6</accession>
<name>A0A6G1K9K6_9PLEO</name>
<evidence type="ECO:0000313" key="1">
    <source>
        <dbReference type="EMBL" id="KAF2709047.1"/>
    </source>
</evidence>
<dbReference type="EMBL" id="MU005771">
    <property type="protein sequence ID" value="KAF2709047.1"/>
    <property type="molecule type" value="Genomic_DNA"/>
</dbReference>
<protein>
    <submittedName>
        <fullName evidence="1">Uncharacterized protein</fullName>
    </submittedName>
</protein>
<dbReference type="OrthoDB" id="10456323at2759"/>
<gene>
    <name evidence="1" type="ORF">K504DRAFT_468261</name>
</gene>
<organism evidence="1 2">
    <name type="scientific">Pleomassaria siparia CBS 279.74</name>
    <dbReference type="NCBI Taxonomy" id="1314801"/>
    <lineage>
        <taxon>Eukaryota</taxon>
        <taxon>Fungi</taxon>
        <taxon>Dikarya</taxon>
        <taxon>Ascomycota</taxon>
        <taxon>Pezizomycotina</taxon>
        <taxon>Dothideomycetes</taxon>
        <taxon>Pleosporomycetidae</taxon>
        <taxon>Pleosporales</taxon>
        <taxon>Pleomassariaceae</taxon>
        <taxon>Pleomassaria</taxon>
    </lineage>
</organism>
<sequence length="75" mass="8248">MLTHPLPKLLTNRGSDTSDITIRCLLILGSLAFVIRVLVVPALNLTDLLSISVIMVVWYSRRTAVYYVTESGTVG</sequence>
<proteinExistence type="predicted"/>
<dbReference type="Proteomes" id="UP000799428">
    <property type="component" value="Unassembled WGS sequence"/>
</dbReference>
<reference evidence="1" key="1">
    <citation type="journal article" date="2020" name="Stud. Mycol.">
        <title>101 Dothideomycetes genomes: a test case for predicting lifestyles and emergence of pathogens.</title>
        <authorList>
            <person name="Haridas S."/>
            <person name="Albert R."/>
            <person name="Binder M."/>
            <person name="Bloem J."/>
            <person name="Labutti K."/>
            <person name="Salamov A."/>
            <person name="Andreopoulos B."/>
            <person name="Baker S."/>
            <person name="Barry K."/>
            <person name="Bills G."/>
            <person name="Bluhm B."/>
            <person name="Cannon C."/>
            <person name="Castanera R."/>
            <person name="Culley D."/>
            <person name="Daum C."/>
            <person name="Ezra D."/>
            <person name="Gonzalez J."/>
            <person name="Henrissat B."/>
            <person name="Kuo A."/>
            <person name="Liang C."/>
            <person name="Lipzen A."/>
            <person name="Lutzoni F."/>
            <person name="Magnuson J."/>
            <person name="Mondo S."/>
            <person name="Nolan M."/>
            <person name="Ohm R."/>
            <person name="Pangilinan J."/>
            <person name="Park H.-J."/>
            <person name="Ramirez L."/>
            <person name="Alfaro M."/>
            <person name="Sun H."/>
            <person name="Tritt A."/>
            <person name="Yoshinaga Y."/>
            <person name="Zwiers L.-H."/>
            <person name="Turgeon B."/>
            <person name="Goodwin S."/>
            <person name="Spatafora J."/>
            <person name="Crous P."/>
            <person name="Grigoriev I."/>
        </authorList>
    </citation>
    <scope>NUCLEOTIDE SEQUENCE</scope>
    <source>
        <strain evidence="1">CBS 279.74</strain>
    </source>
</reference>
<evidence type="ECO:0000313" key="2">
    <source>
        <dbReference type="Proteomes" id="UP000799428"/>
    </source>
</evidence>
<dbReference type="AlphaFoldDB" id="A0A6G1K9K6"/>